<reference evidence="1 2" key="1">
    <citation type="journal article" date="2018" name="Front. Plant Sci.">
        <title>Red Clover (Trifolium pratense) and Zigzag Clover (T. medium) - A Picture of Genomic Similarities and Differences.</title>
        <authorList>
            <person name="Dluhosova J."/>
            <person name="Istvanek J."/>
            <person name="Nedelnik J."/>
            <person name="Repkova J."/>
        </authorList>
    </citation>
    <scope>NUCLEOTIDE SEQUENCE [LARGE SCALE GENOMIC DNA]</scope>
    <source>
        <strain evidence="2">cv. 10/8</strain>
        <tissue evidence="1">Leaf</tissue>
    </source>
</reference>
<evidence type="ECO:0000313" key="2">
    <source>
        <dbReference type="Proteomes" id="UP000265520"/>
    </source>
</evidence>
<dbReference type="Proteomes" id="UP000265520">
    <property type="component" value="Unassembled WGS sequence"/>
</dbReference>
<sequence>MEFWTGLGSLEAIVLDRTPNPGISSFTNAIPGSIPTTRAIMLQEAGTGHVTTGNGNIEFVAMNTTSKACDSVRKEGIFLVAMDTASKVLDRSRWHGINQTWCGRFLHMAGGNKDGGSRSVQIDGGRRCCLIEGGFMVAGAVIVQASAGAVIVQASAGSVCGRMIVTCFMVVI</sequence>
<accession>A0A392NDK7</accession>
<comment type="caution">
    <text evidence="1">The sequence shown here is derived from an EMBL/GenBank/DDBJ whole genome shotgun (WGS) entry which is preliminary data.</text>
</comment>
<feature type="non-terminal residue" evidence="1">
    <location>
        <position position="172"/>
    </location>
</feature>
<dbReference type="AlphaFoldDB" id="A0A392NDK7"/>
<proteinExistence type="predicted"/>
<evidence type="ECO:0000313" key="1">
    <source>
        <dbReference type="EMBL" id="MCH96634.1"/>
    </source>
</evidence>
<dbReference type="EMBL" id="LXQA010032840">
    <property type="protein sequence ID" value="MCH96634.1"/>
    <property type="molecule type" value="Genomic_DNA"/>
</dbReference>
<keyword evidence="2" id="KW-1185">Reference proteome</keyword>
<organism evidence="1 2">
    <name type="scientific">Trifolium medium</name>
    <dbReference type="NCBI Taxonomy" id="97028"/>
    <lineage>
        <taxon>Eukaryota</taxon>
        <taxon>Viridiplantae</taxon>
        <taxon>Streptophyta</taxon>
        <taxon>Embryophyta</taxon>
        <taxon>Tracheophyta</taxon>
        <taxon>Spermatophyta</taxon>
        <taxon>Magnoliopsida</taxon>
        <taxon>eudicotyledons</taxon>
        <taxon>Gunneridae</taxon>
        <taxon>Pentapetalae</taxon>
        <taxon>rosids</taxon>
        <taxon>fabids</taxon>
        <taxon>Fabales</taxon>
        <taxon>Fabaceae</taxon>
        <taxon>Papilionoideae</taxon>
        <taxon>50 kb inversion clade</taxon>
        <taxon>NPAAA clade</taxon>
        <taxon>Hologalegina</taxon>
        <taxon>IRL clade</taxon>
        <taxon>Trifolieae</taxon>
        <taxon>Trifolium</taxon>
    </lineage>
</organism>
<protein>
    <submittedName>
        <fullName evidence="1">Uncharacterized protein</fullName>
    </submittedName>
</protein>
<name>A0A392NDK7_9FABA</name>